<protein>
    <submittedName>
        <fullName evidence="1">Uncharacterized protein</fullName>
    </submittedName>
</protein>
<dbReference type="Proteomes" id="UP001328107">
    <property type="component" value="Unassembled WGS sequence"/>
</dbReference>
<comment type="caution">
    <text evidence="1">The sequence shown here is derived from an EMBL/GenBank/DDBJ whole genome shotgun (WGS) entry which is preliminary data.</text>
</comment>
<reference evidence="2" key="1">
    <citation type="submission" date="2022-10" db="EMBL/GenBank/DDBJ databases">
        <title>Genome assembly of Pristionchus species.</title>
        <authorList>
            <person name="Yoshida K."/>
            <person name="Sommer R.J."/>
        </authorList>
    </citation>
    <scope>NUCLEOTIDE SEQUENCE [LARGE SCALE GENOMIC DNA]</scope>
    <source>
        <strain evidence="2">RS5460</strain>
    </source>
</reference>
<accession>A0AAN5D595</accession>
<evidence type="ECO:0000313" key="1">
    <source>
        <dbReference type="EMBL" id="GMR55960.1"/>
    </source>
</evidence>
<evidence type="ECO:0000313" key="2">
    <source>
        <dbReference type="Proteomes" id="UP001328107"/>
    </source>
</evidence>
<organism evidence="1 2">
    <name type="scientific">Pristionchus mayeri</name>
    <dbReference type="NCBI Taxonomy" id="1317129"/>
    <lineage>
        <taxon>Eukaryota</taxon>
        <taxon>Metazoa</taxon>
        <taxon>Ecdysozoa</taxon>
        <taxon>Nematoda</taxon>
        <taxon>Chromadorea</taxon>
        <taxon>Rhabditida</taxon>
        <taxon>Rhabditina</taxon>
        <taxon>Diplogasteromorpha</taxon>
        <taxon>Diplogasteroidea</taxon>
        <taxon>Neodiplogasteridae</taxon>
        <taxon>Pristionchus</taxon>
    </lineage>
</organism>
<proteinExistence type="predicted"/>
<keyword evidence="2" id="KW-1185">Reference proteome</keyword>
<gene>
    <name evidence="1" type="ORF">PMAYCL1PPCAC_26155</name>
</gene>
<dbReference type="AlphaFoldDB" id="A0AAN5D595"/>
<sequence>MEKSYQNMRLISPRWNALALEVNAPILFFNWKFKPNQIVLSITVLKQHPGYFGIESWEKPHTYTNEATMNYYILHEMISDDFDYRSELSRKLRRIVSRSSRICTLDITSPVPGLADLDFINDSIGDIQVEYLMFNKLLRGILSSF</sequence>
<name>A0AAN5D595_9BILA</name>
<dbReference type="EMBL" id="BTRK01000005">
    <property type="protein sequence ID" value="GMR55960.1"/>
    <property type="molecule type" value="Genomic_DNA"/>
</dbReference>